<keyword evidence="2" id="KW-0349">Heme</keyword>
<evidence type="ECO:0000259" key="6">
    <source>
        <dbReference type="Pfam" id="PF13442"/>
    </source>
</evidence>
<dbReference type="SUPFAM" id="SSF46626">
    <property type="entry name" value="Cytochrome c"/>
    <property type="match status" value="1"/>
</dbReference>
<name>A0A222P2P7_9GAMM</name>
<dbReference type="KEGG" id="lcd:clem_07815"/>
<dbReference type="GO" id="GO:0005506">
    <property type="term" value="F:iron ion binding"/>
    <property type="evidence" value="ECO:0007669"/>
    <property type="project" value="InterPro"/>
</dbReference>
<dbReference type="EMBL" id="CP016397">
    <property type="protein sequence ID" value="ASQ46116.1"/>
    <property type="molecule type" value="Genomic_DNA"/>
</dbReference>
<evidence type="ECO:0000313" key="7">
    <source>
        <dbReference type="EMBL" id="ASQ46116.1"/>
    </source>
</evidence>
<protein>
    <submittedName>
        <fullName evidence="7">Cytochrome c5</fullName>
    </submittedName>
</protein>
<dbReference type="Gene3D" id="1.10.760.10">
    <property type="entry name" value="Cytochrome c-like domain"/>
    <property type="match status" value="1"/>
</dbReference>
<dbReference type="GO" id="GO:0009055">
    <property type="term" value="F:electron transfer activity"/>
    <property type="evidence" value="ECO:0007669"/>
    <property type="project" value="InterPro"/>
</dbReference>
<feature type="domain" description="Cytochrome c" evidence="6">
    <location>
        <begin position="36"/>
        <end position="108"/>
    </location>
</feature>
<evidence type="ECO:0000256" key="3">
    <source>
        <dbReference type="ARBA" id="ARBA00022723"/>
    </source>
</evidence>
<dbReference type="InterPro" id="IPR002323">
    <property type="entry name" value="Cyt_CIE"/>
</dbReference>
<dbReference type="GO" id="GO:0020037">
    <property type="term" value="F:heme binding"/>
    <property type="evidence" value="ECO:0007669"/>
    <property type="project" value="InterPro"/>
</dbReference>
<keyword evidence="3" id="KW-0479">Metal-binding</keyword>
<dbReference type="Pfam" id="PF13442">
    <property type="entry name" value="Cytochrome_CBB3"/>
    <property type="match status" value="1"/>
</dbReference>
<evidence type="ECO:0000256" key="2">
    <source>
        <dbReference type="ARBA" id="ARBA00022617"/>
    </source>
</evidence>
<dbReference type="InterPro" id="IPR036909">
    <property type="entry name" value="Cyt_c-like_dom_sf"/>
</dbReference>
<dbReference type="PRINTS" id="PR00607">
    <property type="entry name" value="CYTCHROMECIE"/>
</dbReference>
<keyword evidence="8" id="KW-1185">Reference proteome</keyword>
<evidence type="ECO:0000313" key="8">
    <source>
        <dbReference type="Proteomes" id="UP000201728"/>
    </source>
</evidence>
<reference evidence="8" key="1">
    <citation type="submission" date="2016-07" db="EMBL/GenBank/DDBJ databases">
        <authorList>
            <person name="Florea S."/>
            <person name="Webb J.S."/>
            <person name="Jaromczyk J."/>
            <person name="Schardl C.L."/>
        </authorList>
    </citation>
    <scope>NUCLEOTIDE SEQUENCE [LARGE SCALE GENOMIC DNA]</scope>
    <source>
        <strain evidence="8">CDC-D5610</strain>
    </source>
</reference>
<evidence type="ECO:0000256" key="1">
    <source>
        <dbReference type="ARBA" id="ARBA00022448"/>
    </source>
</evidence>
<keyword evidence="4" id="KW-0249">Electron transport</keyword>
<evidence type="ECO:0000256" key="5">
    <source>
        <dbReference type="ARBA" id="ARBA00023004"/>
    </source>
</evidence>
<keyword evidence="1" id="KW-0813">Transport</keyword>
<accession>A0A222P2P7</accession>
<organism evidence="7 8">
    <name type="scientific">Legionella clemsonensis</name>
    <dbReference type="NCBI Taxonomy" id="1867846"/>
    <lineage>
        <taxon>Bacteria</taxon>
        <taxon>Pseudomonadati</taxon>
        <taxon>Pseudomonadota</taxon>
        <taxon>Gammaproteobacteria</taxon>
        <taxon>Legionellales</taxon>
        <taxon>Legionellaceae</taxon>
        <taxon>Legionella</taxon>
    </lineage>
</organism>
<sequence>MFLYRLLLIFLGWGFFLYSYSASHHPQEFLESIKGQPDEGKQIVEHFCANCHAVKPLIAIGAPRIEQKEDWEIRLSQGIRRLFQHTEEGLNAMPPRGGCFECSDEQLMLAIEAMLPPDLKRKFILNKKNIK</sequence>
<dbReference type="PANTHER" id="PTHR40942">
    <property type="match status" value="1"/>
</dbReference>
<dbReference type="Proteomes" id="UP000201728">
    <property type="component" value="Chromosome"/>
</dbReference>
<dbReference type="AlphaFoldDB" id="A0A222P2P7"/>
<evidence type="ECO:0000256" key="4">
    <source>
        <dbReference type="ARBA" id="ARBA00022982"/>
    </source>
</evidence>
<gene>
    <name evidence="7" type="ORF">clem_07815</name>
</gene>
<dbReference type="PANTHER" id="PTHR40942:SF4">
    <property type="entry name" value="CYTOCHROME C5"/>
    <property type="match status" value="1"/>
</dbReference>
<dbReference type="InterPro" id="IPR009056">
    <property type="entry name" value="Cyt_c-like_dom"/>
</dbReference>
<dbReference type="RefSeq" id="WP_094091101.1">
    <property type="nucleotide sequence ID" value="NZ_CP016397.1"/>
</dbReference>
<keyword evidence="5" id="KW-0408">Iron</keyword>
<dbReference type="OrthoDB" id="9814708at2"/>
<proteinExistence type="predicted"/>